<evidence type="ECO:0000313" key="9">
    <source>
        <dbReference type="EMBL" id="KAF2147328.1"/>
    </source>
</evidence>
<feature type="compositionally biased region" description="Low complexity" evidence="6">
    <location>
        <begin position="313"/>
        <end position="333"/>
    </location>
</feature>
<dbReference type="AlphaFoldDB" id="A0A6A6BU34"/>
<name>A0A6A6BU34_9PEZI</name>
<dbReference type="GO" id="GO:0006355">
    <property type="term" value="P:regulation of DNA-templated transcription"/>
    <property type="evidence" value="ECO:0007669"/>
    <property type="project" value="InterPro"/>
</dbReference>
<feature type="compositionally biased region" description="Basic residues" evidence="6">
    <location>
        <begin position="338"/>
        <end position="347"/>
    </location>
</feature>
<protein>
    <recommendedName>
        <fullName evidence="11">Homeobox domain-containing protein</fullName>
    </recommendedName>
</protein>
<evidence type="ECO:0000256" key="6">
    <source>
        <dbReference type="SAM" id="MobiDB-lite"/>
    </source>
</evidence>
<evidence type="ECO:0000256" key="5">
    <source>
        <dbReference type="PROSITE-ProRule" id="PRU00108"/>
    </source>
</evidence>
<sequence>MEPNERHGRGKQEEAAEQYGFQDQGVASFNQWYAMPGVEQNQNPPSWDYGGTMTWWASSGTQQAFPSYGTLQTPSGAGWPEPQFLQGNFGLQNGPYGGYIPTPLPDAQEPNATPVPPDHGFNYIFSTPPLGQSPAATEEYEQASPETQRGRQRIPPQAKAVLQKWFDDHREDPYVDKEEVLNLSKATGLTGRQVRTFFANARARKLSMYHSTPSRDSATSGGEEGSPSKKEKANVRRGKQPVPVTIQTLSAMSTQAPSPVEQDPMERYLSSSPEEEGFSEDILLQHPAASISPSHTSSHKLSRHVHAEEQHSEAAFSSHSGSNSSHASLDSAANYAPRRGRKRHRVFSFHGGGPSTGGASSSGSSSNISVARPRADPHRIYQCTFCVRDFAQKYDWRRHEESVHLPQKEWVCMPDGPATRSPCPSSTTTTTTTSAVTNDVHCVFCNAPNPSAAHLATHNVAPCLAAPLSARTFTRKDKLIQHLGQVHRHAPAAAANVGAWCRRVERGAPLVLACGFCGLAPLRDWPARVEHVAAHFAEGLDMALWVGGPGGVAFKAGVATESRVPVLGPPPLLQYRCALCSAVFATGADAVFHERLAHRVWRARPQAGEGAAREALPASGMVLGRGGGGR</sequence>
<dbReference type="InterPro" id="IPR008422">
    <property type="entry name" value="KN_HD"/>
</dbReference>
<feature type="compositionally biased region" description="Polar residues" evidence="6">
    <location>
        <begin position="245"/>
        <end position="257"/>
    </location>
</feature>
<feature type="region of interest" description="Disordered" evidence="6">
    <location>
        <begin position="208"/>
        <end position="278"/>
    </location>
</feature>
<evidence type="ECO:0008006" key="11">
    <source>
        <dbReference type="Google" id="ProtNLM"/>
    </source>
</evidence>
<keyword evidence="4" id="KW-0479">Metal-binding</keyword>
<evidence type="ECO:0000256" key="2">
    <source>
        <dbReference type="ARBA" id="ARBA00023155"/>
    </source>
</evidence>
<dbReference type="InterPro" id="IPR009057">
    <property type="entry name" value="Homeodomain-like_sf"/>
</dbReference>
<feature type="domain" description="C2H2-type" evidence="8">
    <location>
        <begin position="575"/>
        <end position="603"/>
    </location>
</feature>
<evidence type="ECO:0000259" key="8">
    <source>
        <dbReference type="PROSITE" id="PS50157"/>
    </source>
</evidence>
<dbReference type="InterPro" id="IPR013087">
    <property type="entry name" value="Znf_C2H2_type"/>
</dbReference>
<dbReference type="PROSITE" id="PS50157">
    <property type="entry name" value="ZINC_FINGER_C2H2_2"/>
    <property type="match status" value="2"/>
</dbReference>
<dbReference type="InterPro" id="IPR001356">
    <property type="entry name" value="HD"/>
</dbReference>
<evidence type="ECO:0000256" key="1">
    <source>
        <dbReference type="ARBA" id="ARBA00023125"/>
    </source>
</evidence>
<feature type="compositionally biased region" description="Basic and acidic residues" evidence="6">
    <location>
        <begin position="1"/>
        <end position="14"/>
    </location>
</feature>
<feature type="region of interest" description="Disordered" evidence="6">
    <location>
        <begin position="132"/>
        <end position="156"/>
    </location>
</feature>
<dbReference type="CDD" id="cd00086">
    <property type="entry name" value="homeodomain"/>
    <property type="match status" value="1"/>
</dbReference>
<keyword evidence="4" id="KW-0863">Zinc-finger</keyword>
<keyword evidence="4" id="KW-0862">Zinc</keyword>
<feature type="compositionally biased region" description="Polar residues" evidence="6">
    <location>
        <begin position="209"/>
        <end position="220"/>
    </location>
</feature>
<dbReference type="Gene3D" id="1.10.10.60">
    <property type="entry name" value="Homeodomain-like"/>
    <property type="match status" value="1"/>
</dbReference>
<gene>
    <name evidence="9" type="ORF">K452DRAFT_282335</name>
</gene>
<feature type="compositionally biased region" description="Low complexity" evidence="6">
    <location>
        <begin position="357"/>
        <end position="369"/>
    </location>
</feature>
<dbReference type="Pfam" id="PF05920">
    <property type="entry name" value="Homeobox_KN"/>
    <property type="match status" value="1"/>
</dbReference>
<dbReference type="Proteomes" id="UP000799438">
    <property type="component" value="Unassembled WGS sequence"/>
</dbReference>
<evidence type="ECO:0000259" key="7">
    <source>
        <dbReference type="PROSITE" id="PS50071"/>
    </source>
</evidence>
<dbReference type="SUPFAM" id="SSF46689">
    <property type="entry name" value="Homeodomain-like"/>
    <property type="match status" value="1"/>
</dbReference>
<keyword evidence="1 5" id="KW-0238">DNA-binding</keyword>
<dbReference type="PANTHER" id="PTHR11850">
    <property type="entry name" value="HOMEOBOX PROTEIN TRANSCRIPTION FACTORS"/>
    <property type="match status" value="1"/>
</dbReference>
<organism evidence="9 10">
    <name type="scientific">Aplosporella prunicola CBS 121167</name>
    <dbReference type="NCBI Taxonomy" id="1176127"/>
    <lineage>
        <taxon>Eukaryota</taxon>
        <taxon>Fungi</taxon>
        <taxon>Dikarya</taxon>
        <taxon>Ascomycota</taxon>
        <taxon>Pezizomycotina</taxon>
        <taxon>Dothideomycetes</taxon>
        <taxon>Dothideomycetes incertae sedis</taxon>
        <taxon>Botryosphaeriales</taxon>
        <taxon>Aplosporellaceae</taxon>
        <taxon>Aplosporella</taxon>
    </lineage>
</organism>
<proteinExistence type="predicted"/>
<keyword evidence="10" id="KW-1185">Reference proteome</keyword>
<evidence type="ECO:0000256" key="3">
    <source>
        <dbReference type="ARBA" id="ARBA00023242"/>
    </source>
</evidence>
<accession>A0A6A6BU34</accession>
<dbReference type="SMART" id="SM00389">
    <property type="entry name" value="HOX"/>
    <property type="match status" value="1"/>
</dbReference>
<dbReference type="OrthoDB" id="5399138at2759"/>
<feature type="region of interest" description="Disordered" evidence="6">
    <location>
        <begin position="1"/>
        <end position="22"/>
    </location>
</feature>
<keyword evidence="2 5" id="KW-0371">Homeobox</keyword>
<dbReference type="GeneID" id="54297065"/>
<dbReference type="SMART" id="SM00355">
    <property type="entry name" value="ZnF_C2H2"/>
    <property type="match status" value="3"/>
</dbReference>
<feature type="DNA-binding region" description="Homeobox" evidence="5">
    <location>
        <begin position="147"/>
        <end position="209"/>
    </location>
</feature>
<keyword evidence="3 5" id="KW-0539">Nucleus</keyword>
<feature type="domain" description="Homeobox" evidence="7">
    <location>
        <begin position="145"/>
        <end position="208"/>
    </location>
</feature>
<reference evidence="9" key="1">
    <citation type="journal article" date="2020" name="Stud. Mycol.">
        <title>101 Dothideomycetes genomes: a test case for predicting lifestyles and emergence of pathogens.</title>
        <authorList>
            <person name="Haridas S."/>
            <person name="Albert R."/>
            <person name="Binder M."/>
            <person name="Bloem J."/>
            <person name="Labutti K."/>
            <person name="Salamov A."/>
            <person name="Andreopoulos B."/>
            <person name="Baker S."/>
            <person name="Barry K."/>
            <person name="Bills G."/>
            <person name="Bluhm B."/>
            <person name="Cannon C."/>
            <person name="Castanera R."/>
            <person name="Culley D."/>
            <person name="Daum C."/>
            <person name="Ezra D."/>
            <person name="Gonzalez J."/>
            <person name="Henrissat B."/>
            <person name="Kuo A."/>
            <person name="Liang C."/>
            <person name="Lipzen A."/>
            <person name="Lutzoni F."/>
            <person name="Magnuson J."/>
            <person name="Mondo S."/>
            <person name="Nolan M."/>
            <person name="Ohm R."/>
            <person name="Pangilinan J."/>
            <person name="Park H.-J."/>
            <person name="Ramirez L."/>
            <person name="Alfaro M."/>
            <person name="Sun H."/>
            <person name="Tritt A."/>
            <person name="Yoshinaga Y."/>
            <person name="Zwiers L.-H."/>
            <person name="Turgeon B."/>
            <person name="Goodwin S."/>
            <person name="Spatafora J."/>
            <person name="Crous P."/>
            <person name="Grigoriev I."/>
        </authorList>
    </citation>
    <scope>NUCLEOTIDE SEQUENCE</scope>
    <source>
        <strain evidence="9">CBS 121167</strain>
    </source>
</reference>
<dbReference type="GO" id="GO:0008270">
    <property type="term" value="F:zinc ion binding"/>
    <property type="evidence" value="ECO:0007669"/>
    <property type="project" value="UniProtKB-KW"/>
</dbReference>
<dbReference type="PROSITE" id="PS00028">
    <property type="entry name" value="ZINC_FINGER_C2H2_1"/>
    <property type="match status" value="2"/>
</dbReference>
<comment type="subcellular location">
    <subcellularLocation>
        <location evidence="5">Nucleus</location>
    </subcellularLocation>
</comment>
<feature type="region of interest" description="Disordered" evidence="6">
    <location>
        <begin position="290"/>
        <end position="371"/>
    </location>
</feature>
<dbReference type="GO" id="GO:0003677">
    <property type="term" value="F:DNA binding"/>
    <property type="evidence" value="ECO:0007669"/>
    <property type="project" value="UniProtKB-UniRule"/>
</dbReference>
<dbReference type="RefSeq" id="XP_033403036.1">
    <property type="nucleotide sequence ID" value="XM_033539569.1"/>
</dbReference>
<dbReference type="InterPro" id="IPR050224">
    <property type="entry name" value="TALE_homeobox"/>
</dbReference>
<dbReference type="GO" id="GO:0005634">
    <property type="term" value="C:nucleus"/>
    <property type="evidence" value="ECO:0007669"/>
    <property type="project" value="UniProtKB-SubCell"/>
</dbReference>
<dbReference type="EMBL" id="ML995474">
    <property type="protein sequence ID" value="KAF2147328.1"/>
    <property type="molecule type" value="Genomic_DNA"/>
</dbReference>
<dbReference type="PROSITE" id="PS50071">
    <property type="entry name" value="HOMEOBOX_2"/>
    <property type="match status" value="1"/>
</dbReference>
<evidence type="ECO:0000313" key="10">
    <source>
        <dbReference type="Proteomes" id="UP000799438"/>
    </source>
</evidence>
<feature type="domain" description="C2H2-type" evidence="8">
    <location>
        <begin position="381"/>
        <end position="409"/>
    </location>
</feature>
<evidence type="ECO:0000256" key="4">
    <source>
        <dbReference type="PROSITE-ProRule" id="PRU00042"/>
    </source>
</evidence>